<dbReference type="AlphaFoldDB" id="A0A4C1YXM2"/>
<sequence length="785" mass="88204">MNQNVRQKTLDLARESRDTRTKKLRGSGLRGDNSSITCFTTQALSTQLSSRSSNARECMCIPTAWLTAKSAQNLKRKRIKQVETEKSANLLSKFLRVEKLPDSLSPERQYRQAIEDPLDKSSDHEDIEQNIQEDLAIPGTSSVSQNITEEVLEKSLPSSFKEKKIDGISEWPIIIDSATKNEILIRGPIKDEKSRWVAILKRMMSIVFFLAGNNLAFRGSSETLYTPNNGNFLGLVQLLGKFDNVMMEHLRHVVNKETNVHYFSKRIQNELIALLGSEVRNNIMNMVKSAKYFSIIMDCTPDVSHVDQMSLTFRFVDVIEEEVEVRECFVAYKPICDSSGAGITGLFLDTIVQEFDLDMNDCRGQGYDNGANMVGVNKGVQSRILNLYPRAFFNPCGCHSLNLVIAVAAKSSVKSISLFGFLQRLFVLFSGSTKRWEVISKHIEGLSLKKVCETRWESRVSSLAAVRFNYTSVRDALQNLHEETNNSVAASEALSLIQNMEQFEFIVMIVAWDQPPPPRKLRPTKYPPGRVSNPLHLPSPKSPPIFLRKGANFVKISADCTCLRLQSAAAGLPCALGALEEADTPTFVLCERFVVDRQIRGSAVGCMLHVNACCRQASTPTLNNIPNDIVSTDEIDFAIDALTNHVKTVVEKSEREVPTSSDRSKFPPAILELIRAKNAALRRASAYPTLEYRSRARALQREVKARVQEFRNVSWSDLMKEITPFHKAFWKVTKAFKTKGCIPIPPLKRPDNYVALDDAEIAECLADSIEDSMLSRFPSVRHRSH</sequence>
<dbReference type="InterPro" id="IPR012337">
    <property type="entry name" value="RNaseH-like_sf"/>
</dbReference>
<reference evidence="3 4" key="1">
    <citation type="journal article" date="2019" name="Commun. Biol.">
        <title>The bagworm genome reveals a unique fibroin gene that provides high tensile strength.</title>
        <authorList>
            <person name="Kono N."/>
            <person name="Nakamura H."/>
            <person name="Ohtoshi R."/>
            <person name="Tomita M."/>
            <person name="Numata K."/>
            <person name="Arakawa K."/>
        </authorList>
    </citation>
    <scope>NUCLEOTIDE SEQUENCE [LARGE SCALE GENOMIC DNA]</scope>
</reference>
<evidence type="ECO:0000313" key="3">
    <source>
        <dbReference type="EMBL" id="GBP80838.1"/>
    </source>
</evidence>
<dbReference type="InterPro" id="IPR025398">
    <property type="entry name" value="DUF4371"/>
</dbReference>
<dbReference type="SUPFAM" id="SSF53098">
    <property type="entry name" value="Ribonuclease H-like"/>
    <property type="match status" value="1"/>
</dbReference>
<evidence type="ECO:0000259" key="2">
    <source>
        <dbReference type="Pfam" id="PF14291"/>
    </source>
</evidence>
<feature type="compositionally biased region" description="Basic and acidic residues" evidence="1">
    <location>
        <begin position="8"/>
        <end position="21"/>
    </location>
</feature>
<gene>
    <name evidence="3" type="primary">THAP12</name>
    <name evidence="3" type="ORF">EVAR_99933_1</name>
</gene>
<proteinExistence type="predicted"/>
<organism evidence="3 4">
    <name type="scientific">Eumeta variegata</name>
    <name type="common">Bagworm moth</name>
    <name type="synonym">Eumeta japonica</name>
    <dbReference type="NCBI Taxonomy" id="151549"/>
    <lineage>
        <taxon>Eukaryota</taxon>
        <taxon>Metazoa</taxon>
        <taxon>Ecdysozoa</taxon>
        <taxon>Arthropoda</taxon>
        <taxon>Hexapoda</taxon>
        <taxon>Insecta</taxon>
        <taxon>Pterygota</taxon>
        <taxon>Neoptera</taxon>
        <taxon>Endopterygota</taxon>
        <taxon>Lepidoptera</taxon>
        <taxon>Glossata</taxon>
        <taxon>Ditrysia</taxon>
        <taxon>Tineoidea</taxon>
        <taxon>Psychidae</taxon>
        <taxon>Oiketicinae</taxon>
        <taxon>Eumeta</taxon>
    </lineage>
</organism>
<name>A0A4C1YXM2_EUMVA</name>
<protein>
    <submittedName>
        <fullName evidence="3">52 kDa repressor of the inhibitor of the protein kinase</fullName>
    </submittedName>
</protein>
<dbReference type="PANTHER" id="PTHR45749">
    <property type="match status" value="1"/>
</dbReference>
<dbReference type="Proteomes" id="UP000299102">
    <property type="component" value="Unassembled WGS sequence"/>
</dbReference>
<dbReference type="STRING" id="151549.A0A4C1YXM2"/>
<accession>A0A4C1YXM2</accession>
<dbReference type="PANTHER" id="PTHR45749:SF35">
    <property type="entry name" value="AC-LIKE TRANSPOSASE-RELATED"/>
    <property type="match status" value="1"/>
</dbReference>
<evidence type="ECO:0000256" key="1">
    <source>
        <dbReference type="SAM" id="MobiDB-lite"/>
    </source>
</evidence>
<dbReference type="EMBL" id="BGZK01001484">
    <property type="protein sequence ID" value="GBP80838.1"/>
    <property type="molecule type" value="Genomic_DNA"/>
</dbReference>
<evidence type="ECO:0000313" key="4">
    <source>
        <dbReference type="Proteomes" id="UP000299102"/>
    </source>
</evidence>
<comment type="caution">
    <text evidence="3">The sequence shown here is derived from an EMBL/GenBank/DDBJ whole genome shotgun (WGS) entry which is preliminary data.</text>
</comment>
<dbReference type="OrthoDB" id="6598476at2759"/>
<feature type="domain" description="DUF4371" evidence="2">
    <location>
        <begin position="204"/>
        <end position="376"/>
    </location>
</feature>
<keyword evidence="4" id="KW-1185">Reference proteome</keyword>
<dbReference type="Pfam" id="PF14291">
    <property type="entry name" value="DUF4371"/>
    <property type="match status" value="1"/>
</dbReference>
<feature type="region of interest" description="Disordered" evidence="1">
    <location>
        <begin position="1"/>
        <end position="30"/>
    </location>
</feature>